<dbReference type="AlphaFoldDB" id="A0A0S2W4E8"/>
<proteinExistence type="predicted"/>
<dbReference type="PATRIC" id="fig|1297617.4.peg.1886"/>
<dbReference type="EMBL" id="CP011307">
    <property type="protein sequence ID" value="ALP94221.1"/>
    <property type="molecule type" value="Genomic_DNA"/>
</dbReference>
<gene>
    <name evidence="1" type="ORF">IB211_01830</name>
</gene>
<accession>A0A0S2W4E8</accession>
<name>A0A0S2W4E8_9FIRM</name>
<dbReference type="Pfam" id="PF19537">
    <property type="entry name" value="DUF6061"/>
    <property type="match status" value="1"/>
</dbReference>
<protein>
    <submittedName>
        <fullName evidence="1">Uncharacterized protein</fullName>
    </submittedName>
</protein>
<dbReference type="Proteomes" id="UP000064844">
    <property type="component" value="Chromosome"/>
</dbReference>
<dbReference type="InterPro" id="IPR045705">
    <property type="entry name" value="DUF6061"/>
</dbReference>
<reference evidence="1 2" key="1">
    <citation type="journal article" date="2015" name="Nat. Commun.">
        <title>Production of butyrate from lysine and the Amadori product fructoselysine by a human gut commensal.</title>
        <authorList>
            <person name="Bui T.P."/>
            <person name="Ritari J."/>
            <person name="Boeren S."/>
            <person name="de Waard P."/>
            <person name="Plugge C.M."/>
            <person name="de Vos W.M."/>
        </authorList>
    </citation>
    <scope>NUCLEOTIDE SEQUENCE [LARGE SCALE GENOMIC DNA]</scope>
    <source>
        <strain evidence="1 2">AF211</strain>
    </source>
</reference>
<evidence type="ECO:0000313" key="1">
    <source>
        <dbReference type="EMBL" id="ALP94221.1"/>
    </source>
</evidence>
<sequence>MIPANNHPEIDRLIHLKNHLGGMTMSKLISYQFNIDTACVELVFDDRSQISIDFTAVENEVADNRFQRSELDYLIYNDPLAYADLILNSKLNVLFE</sequence>
<reference evidence="2" key="2">
    <citation type="submission" date="2015-04" db="EMBL/GenBank/DDBJ databases">
        <title>A butyrogenic pathway from the amino acid lysine in a human gut commensal.</title>
        <authorList>
            <person name="de Vos W.M."/>
            <person name="Bui N.T.P."/>
            <person name="Plugge C.M."/>
            <person name="Ritari J."/>
        </authorList>
    </citation>
    <scope>NUCLEOTIDE SEQUENCE [LARGE SCALE GENOMIC DNA]</scope>
    <source>
        <strain evidence="2">AF211</strain>
    </source>
</reference>
<evidence type="ECO:0000313" key="2">
    <source>
        <dbReference type="Proteomes" id="UP000064844"/>
    </source>
</evidence>
<keyword evidence="2" id="KW-1185">Reference proteome</keyword>
<organism evidence="1 2">
    <name type="scientific">Intestinimonas butyriciproducens</name>
    <dbReference type="NCBI Taxonomy" id="1297617"/>
    <lineage>
        <taxon>Bacteria</taxon>
        <taxon>Bacillati</taxon>
        <taxon>Bacillota</taxon>
        <taxon>Clostridia</taxon>
        <taxon>Eubacteriales</taxon>
        <taxon>Intestinimonas</taxon>
    </lineage>
</organism>
<dbReference type="KEGG" id="ibu:IB211_01830"/>